<feature type="transmembrane region" description="Helical" evidence="1">
    <location>
        <begin position="32"/>
        <end position="58"/>
    </location>
</feature>
<proteinExistence type="predicted"/>
<dbReference type="AlphaFoldDB" id="A0A915E3N7"/>
<sequence>MYKHNKCKRKMQAGVTLSTRYQYNENMVTTKALVPAVGGFALFVIPGTCLAIYTSCVIKRDGEQCTYVKLLIQILFMIADSYQMFFMGYLALNFKPLYIQIRKDFAKILPINASEYRVQTCCTDINVTATYFNDLDRCWSVVNEHKKFKKQTIIVKKRKRPVNRRTTAKWNNNFV</sequence>
<feature type="transmembrane region" description="Helical" evidence="1">
    <location>
        <begin position="70"/>
        <end position="92"/>
    </location>
</feature>
<name>A0A915E3N7_9BILA</name>
<keyword evidence="2" id="KW-1185">Reference proteome</keyword>
<dbReference type="Proteomes" id="UP000887574">
    <property type="component" value="Unplaced"/>
</dbReference>
<accession>A0A915E3N7</accession>
<keyword evidence="1" id="KW-1133">Transmembrane helix</keyword>
<protein>
    <submittedName>
        <fullName evidence="3">G protein-coupled receptor</fullName>
    </submittedName>
</protein>
<reference evidence="3" key="1">
    <citation type="submission" date="2022-11" db="UniProtKB">
        <authorList>
            <consortium name="WormBaseParasite"/>
        </authorList>
    </citation>
    <scope>IDENTIFICATION</scope>
</reference>
<evidence type="ECO:0000313" key="2">
    <source>
        <dbReference type="Proteomes" id="UP000887574"/>
    </source>
</evidence>
<keyword evidence="1" id="KW-0812">Transmembrane</keyword>
<keyword evidence="1" id="KW-0472">Membrane</keyword>
<organism evidence="2 3">
    <name type="scientific">Ditylenchus dipsaci</name>
    <dbReference type="NCBI Taxonomy" id="166011"/>
    <lineage>
        <taxon>Eukaryota</taxon>
        <taxon>Metazoa</taxon>
        <taxon>Ecdysozoa</taxon>
        <taxon>Nematoda</taxon>
        <taxon>Chromadorea</taxon>
        <taxon>Rhabditida</taxon>
        <taxon>Tylenchina</taxon>
        <taxon>Tylenchomorpha</taxon>
        <taxon>Sphaerularioidea</taxon>
        <taxon>Anguinidae</taxon>
        <taxon>Anguininae</taxon>
        <taxon>Ditylenchus</taxon>
    </lineage>
</organism>
<dbReference type="WBParaSite" id="jg26620">
    <property type="protein sequence ID" value="jg26620"/>
    <property type="gene ID" value="jg26620"/>
</dbReference>
<evidence type="ECO:0000256" key="1">
    <source>
        <dbReference type="SAM" id="Phobius"/>
    </source>
</evidence>
<evidence type="ECO:0000313" key="3">
    <source>
        <dbReference type="WBParaSite" id="jg26620"/>
    </source>
</evidence>